<sequence>QPLTAEHHDRGQNTQSETAQDSTRDSRKIEASGLHRSSRATDLQSQETEMNKSSASPIPPWVLPQPGDDVRLKKLADYKIPYSLLRFRDLEDLDDSRTQEKE</sequence>
<reference evidence="2 3" key="1">
    <citation type="submission" date="2024-10" db="EMBL/GenBank/DDBJ databases">
        <authorList>
            <person name="Riesco R."/>
        </authorList>
    </citation>
    <scope>NUCLEOTIDE SEQUENCE [LARGE SCALE GENOMIC DNA]</scope>
    <source>
        <strain evidence="2 3">NCIMB 15448</strain>
    </source>
</reference>
<accession>A0ABW7KTD2</accession>
<comment type="caution">
    <text evidence="2">The sequence shown here is derived from an EMBL/GenBank/DDBJ whole genome shotgun (WGS) entry which is preliminary data.</text>
</comment>
<feature type="non-terminal residue" evidence="2">
    <location>
        <position position="1"/>
    </location>
</feature>
<evidence type="ECO:0000256" key="1">
    <source>
        <dbReference type="SAM" id="MobiDB-lite"/>
    </source>
</evidence>
<proteinExistence type="predicted"/>
<feature type="compositionally biased region" description="Basic and acidic residues" evidence="1">
    <location>
        <begin position="1"/>
        <end position="11"/>
    </location>
</feature>
<dbReference type="Proteomes" id="UP001609176">
    <property type="component" value="Unassembled WGS sequence"/>
</dbReference>
<dbReference type="EMBL" id="JBIMSP010000093">
    <property type="protein sequence ID" value="MFH5245712.1"/>
    <property type="molecule type" value="Genomic_DNA"/>
</dbReference>
<protein>
    <submittedName>
        <fullName evidence="2">Uncharacterized protein</fullName>
    </submittedName>
</protein>
<feature type="compositionally biased region" description="Polar residues" evidence="1">
    <location>
        <begin position="40"/>
        <end position="56"/>
    </location>
</feature>
<organism evidence="2 3">
    <name type="scientific">Antrihabitans spumae</name>
    <dbReference type="NCBI Taxonomy" id="3373370"/>
    <lineage>
        <taxon>Bacteria</taxon>
        <taxon>Bacillati</taxon>
        <taxon>Actinomycetota</taxon>
        <taxon>Actinomycetes</taxon>
        <taxon>Mycobacteriales</taxon>
        <taxon>Nocardiaceae</taxon>
        <taxon>Antrihabitans</taxon>
    </lineage>
</organism>
<evidence type="ECO:0000313" key="3">
    <source>
        <dbReference type="Proteomes" id="UP001609176"/>
    </source>
</evidence>
<dbReference type="RefSeq" id="WP_395126465.1">
    <property type="nucleotide sequence ID" value="NZ_JBIMSP010000093.1"/>
</dbReference>
<gene>
    <name evidence="2" type="ORF">ACHIPV_28145</name>
</gene>
<feature type="compositionally biased region" description="Polar residues" evidence="1">
    <location>
        <begin position="12"/>
        <end position="21"/>
    </location>
</feature>
<feature type="region of interest" description="Disordered" evidence="1">
    <location>
        <begin position="1"/>
        <end position="65"/>
    </location>
</feature>
<evidence type="ECO:0000313" key="2">
    <source>
        <dbReference type="EMBL" id="MFH5245712.1"/>
    </source>
</evidence>
<name>A0ABW7KTD2_9NOCA</name>